<sequence length="262" mass="28449">MATPFQEGEERAKLRAAMIAILSDIHANREALSACLEHADRAGATRFIFLGDYVGYGADPAWCLRTVMDRIAHGAVAILGNHDQAILTGPRGMTGRAAAAIAWTREQLSPDAAAFLKTLPMEHAEGDTLYVHADASAPEEWRYVTNAEEARRSFEGNPARVTICGHVHVPRLFGLTAADKCTAFAPTHDSPIPLSRARRWLAVMGSVGQPRDGDPAACYALLDEETAEIRWMRVPYDVETAAAKIRRAGLPESLATRLFSGT</sequence>
<name>A0A940S7D0_9PROT</name>
<gene>
    <name evidence="3" type="ORF">J5Y10_18670</name>
</gene>
<dbReference type="SUPFAM" id="SSF56300">
    <property type="entry name" value="Metallo-dependent phosphatases"/>
    <property type="match status" value="1"/>
</dbReference>
<comment type="similarity">
    <text evidence="1">Belongs to the metallophosphoesterase superfamily. YfcE family.</text>
</comment>
<dbReference type="Proteomes" id="UP000677537">
    <property type="component" value="Unassembled WGS sequence"/>
</dbReference>
<reference evidence="3" key="1">
    <citation type="submission" date="2021-03" db="EMBL/GenBank/DDBJ databases">
        <authorList>
            <person name="So Y."/>
        </authorList>
    </citation>
    <scope>NUCLEOTIDE SEQUENCE</scope>
    <source>
        <strain evidence="3">SG15</strain>
    </source>
</reference>
<dbReference type="AlphaFoldDB" id="A0A940S7D0"/>
<dbReference type="CDD" id="cd00838">
    <property type="entry name" value="MPP_superfamily"/>
    <property type="match status" value="1"/>
</dbReference>
<dbReference type="Gene3D" id="3.60.21.10">
    <property type="match status" value="1"/>
</dbReference>
<dbReference type="InterPro" id="IPR024654">
    <property type="entry name" value="Calcineurin-like_PHP_lpxH"/>
</dbReference>
<dbReference type="InterPro" id="IPR011152">
    <property type="entry name" value="Pesterase_MJ0912"/>
</dbReference>
<dbReference type="InterPro" id="IPR050126">
    <property type="entry name" value="Ap4A_hydrolase"/>
</dbReference>
<evidence type="ECO:0000256" key="1">
    <source>
        <dbReference type="ARBA" id="ARBA00008950"/>
    </source>
</evidence>
<proteinExistence type="inferred from homology"/>
<organism evidence="3 4">
    <name type="scientific">Roseomonas indoligenes</name>
    <dbReference type="NCBI Taxonomy" id="2820811"/>
    <lineage>
        <taxon>Bacteria</taxon>
        <taxon>Pseudomonadati</taxon>
        <taxon>Pseudomonadota</taxon>
        <taxon>Alphaproteobacteria</taxon>
        <taxon>Acetobacterales</taxon>
        <taxon>Roseomonadaceae</taxon>
        <taxon>Roseomonas</taxon>
    </lineage>
</organism>
<comment type="caution">
    <text evidence="3">The sequence shown here is derived from an EMBL/GenBank/DDBJ whole genome shotgun (WGS) entry which is preliminary data.</text>
</comment>
<evidence type="ECO:0000259" key="2">
    <source>
        <dbReference type="Pfam" id="PF12850"/>
    </source>
</evidence>
<dbReference type="PANTHER" id="PTHR42850:SF2">
    <property type="entry name" value="BLL5683 PROTEIN"/>
    <property type="match status" value="1"/>
</dbReference>
<dbReference type="GO" id="GO:0016791">
    <property type="term" value="F:phosphatase activity"/>
    <property type="evidence" value="ECO:0007669"/>
    <property type="project" value="TreeGrafter"/>
</dbReference>
<dbReference type="PIRSF" id="PIRSF000883">
    <property type="entry name" value="Pesterase_MJ0912"/>
    <property type="match status" value="1"/>
</dbReference>
<evidence type="ECO:0000313" key="3">
    <source>
        <dbReference type="EMBL" id="MBP0494815.1"/>
    </source>
</evidence>
<accession>A0A940S7D0</accession>
<dbReference type="PANTHER" id="PTHR42850">
    <property type="entry name" value="METALLOPHOSPHOESTERASE"/>
    <property type="match status" value="1"/>
</dbReference>
<keyword evidence="4" id="KW-1185">Reference proteome</keyword>
<dbReference type="RefSeq" id="WP_209375607.1">
    <property type="nucleotide sequence ID" value="NZ_JAGIZA010000012.1"/>
</dbReference>
<dbReference type="GO" id="GO:0005737">
    <property type="term" value="C:cytoplasm"/>
    <property type="evidence" value="ECO:0007669"/>
    <property type="project" value="TreeGrafter"/>
</dbReference>
<dbReference type="Pfam" id="PF12850">
    <property type="entry name" value="Metallophos_2"/>
    <property type="match status" value="1"/>
</dbReference>
<feature type="domain" description="Calcineurin-like phosphoesterase" evidence="2">
    <location>
        <begin position="19"/>
        <end position="226"/>
    </location>
</feature>
<protein>
    <submittedName>
        <fullName evidence="3">Metallophosphoesterase family protein</fullName>
    </submittedName>
</protein>
<dbReference type="InterPro" id="IPR029052">
    <property type="entry name" value="Metallo-depent_PP-like"/>
</dbReference>
<evidence type="ECO:0000313" key="4">
    <source>
        <dbReference type="Proteomes" id="UP000677537"/>
    </source>
</evidence>
<dbReference type="EMBL" id="JAGIZA010000012">
    <property type="protein sequence ID" value="MBP0494815.1"/>
    <property type="molecule type" value="Genomic_DNA"/>
</dbReference>